<evidence type="ECO:0000313" key="2">
    <source>
        <dbReference type="EMBL" id="PIS31792.1"/>
    </source>
</evidence>
<proteinExistence type="predicted"/>
<dbReference type="AlphaFoldDB" id="A0A2H0Y210"/>
<dbReference type="PANTHER" id="PTHR43685:SF3">
    <property type="entry name" value="SLR2126 PROTEIN"/>
    <property type="match status" value="1"/>
</dbReference>
<accession>A0A2H0Y210</accession>
<organism evidence="2 3">
    <name type="scientific">Candidatus Saganbacteria bacterium CG08_land_8_20_14_0_20_45_16</name>
    <dbReference type="NCBI Taxonomy" id="2014293"/>
    <lineage>
        <taxon>Bacteria</taxon>
        <taxon>Bacillati</taxon>
        <taxon>Saganbacteria</taxon>
    </lineage>
</organism>
<feature type="domain" description="Glycosyltransferase 2-like" evidence="1">
    <location>
        <begin position="5"/>
        <end position="141"/>
    </location>
</feature>
<evidence type="ECO:0000259" key="1">
    <source>
        <dbReference type="Pfam" id="PF00535"/>
    </source>
</evidence>
<dbReference type="PANTHER" id="PTHR43685">
    <property type="entry name" value="GLYCOSYLTRANSFERASE"/>
    <property type="match status" value="1"/>
</dbReference>
<reference evidence="2 3" key="1">
    <citation type="submission" date="2017-09" db="EMBL/GenBank/DDBJ databases">
        <title>Depth-based differentiation of microbial function through sediment-hosted aquifers and enrichment of novel symbionts in the deep terrestrial subsurface.</title>
        <authorList>
            <person name="Probst A.J."/>
            <person name="Ladd B."/>
            <person name="Jarett J.K."/>
            <person name="Geller-Mcgrath D.E."/>
            <person name="Sieber C.M."/>
            <person name="Emerson J.B."/>
            <person name="Anantharaman K."/>
            <person name="Thomas B.C."/>
            <person name="Malmstrom R."/>
            <person name="Stieglmeier M."/>
            <person name="Klingl A."/>
            <person name="Woyke T."/>
            <person name="Ryan C.M."/>
            <person name="Banfield J.F."/>
        </authorList>
    </citation>
    <scope>NUCLEOTIDE SEQUENCE [LARGE SCALE GENOMIC DNA]</scope>
    <source>
        <strain evidence="2">CG08_land_8_20_14_0_20_45_16</strain>
    </source>
</reference>
<dbReference type="InterPro" id="IPR050834">
    <property type="entry name" value="Glycosyltransf_2"/>
</dbReference>
<gene>
    <name evidence="2" type="ORF">COT42_00155</name>
</gene>
<dbReference type="InterPro" id="IPR029044">
    <property type="entry name" value="Nucleotide-diphossugar_trans"/>
</dbReference>
<protein>
    <recommendedName>
        <fullName evidence="1">Glycosyltransferase 2-like domain-containing protein</fullName>
    </recommendedName>
</protein>
<sequence length="289" mass="33191">MITASIIIGTLNQRELLKKTLESLFAQTYPADQFEIVLVDSLSNDGTKEMVNGLKAPCHLNYFRQENKGKVKARNNALRVAQGETIVFTDADIPCEPNWLAEHLAAKVKYPNTAFAGQTIRLRREDLTDTELPTKFKPWQKIPWSYFLTGNLSISKELIFKAGLFDESFKEYGWEDIELGYRLNKMGVKLRFLPHALNHHLHPVSKKDFLTIMFKMGKSAAVFYRRHPNMQIKLFVGMNPLAMGLHSLIQRLPKLLKFIEVKAEKSDFARHILEQYYYLSGIKEALANA</sequence>
<dbReference type="Pfam" id="PF00535">
    <property type="entry name" value="Glycos_transf_2"/>
    <property type="match status" value="1"/>
</dbReference>
<comment type="caution">
    <text evidence="2">The sequence shown here is derived from an EMBL/GenBank/DDBJ whole genome shotgun (WGS) entry which is preliminary data.</text>
</comment>
<name>A0A2H0Y210_UNCSA</name>
<evidence type="ECO:0000313" key="3">
    <source>
        <dbReference type="Proteomes" id="UP000231343"/>
    </source>
</evidence>
<dbReference type="EMBL" id="PEYM01000002">
    <property type="protein sequence ID" value="PIS31792.1"/>
    <property type="molecule type" value="Genomic_DNA"/>
</dbReference>
<dbReference type="Gene3D" id="3.90.550.10">
    <property type="entry name" value="Spore Coat Polysaccharide Biosynthesis Protein SpsA, Chain A"/>
    <property type="match status" value="1"/>
</dbReference>
<dbReference type="Proteomes" id="UP000231343">
    <property type="component" value="Unassembled WGS sequence"/>
</dbReference>
<dbReference type="InterPro" id="IPR001173">
    <property type="entry name" value="Glyco_trans_2-like"/>
</dbReference>
<dbReference type="SUPFAM" id="SSF53448">
    <property type="entry name" value="Nucleotide-diphospho-sugar transferases"/>
    <property type="match status" value="1"/>
</dbReference>